<keyword evidence="3" id="KW-0808">Transferase</keyword>
<gene>
    <name evidence="3" type="primary">mars</name>
    <name evidence="3" type="ORF">Bhyg_16696</name>
</gene>
<dbReference type="GO" id="GO:0007346">
    <property type="term" value="P:regulation of mitotic cell cycle"/>
    <property type="evidence" value="ECO:0007669"/>
    <property type="project" value="TreeGrafter"/>
</dbReference>
<dbReference type="GO" id="GO:0005737">
    <property type="term" value="C:cytoplasm"/>
    <property type="evidence" value="ECO:0007669"/>
    <property type="project" value="TreeGrafter"/>
</dbReference>
<feature type="non-terminal residue" evidence="3">
    <location>
        <position position="1"/>
    </location>
</feature>
<keyword evidence="3" id="KW-0418">Kinase</keyword>
<feature type="non-terminal residue" evidence="3">
    <location>
        <position position="308"/>
    </location>
</feature>
<reference evidence="3" key="1">
    <citation type="submission" date="2022-07" db="EMBL/GenBank/DDBJ databases">
        <authorList>
            <person name="Trinca V."/>
            <person name="Uliana J.V.C."/>
            <person name="Torres T.T."/>
            <person name="Ward R.J."/>
            <person name="Monesi N."/>
        </authorList>
    </citation>
    <scope>NUCLEOTIDE SEQUENCE</scope>
    <source>
        <strain evidence="3">HSMRA1968</strain>
        <tissue evidence="3">Whole embryos</tissue>
    </source>
</reference>
<evidence type="ECO:0000256" key="2">
    <source>
        <dbReference type="SAM" id="MobiDB-lite"/>
    </source>
</evidence>
<evidence type="ECO:0000313" key="3">
    <source>
        <dbReference type="EMBL" id="KAJ6632861.1"/>
    </source>
</evidence>
<dbReference type="EMBL" id="WJQU01002432">
    <property type="protein sequence ID" value="KAJ6632861.1"/>
    <property type="molecule type" value="Genomic_DNA"/>
</dbReference>
<dbReference type="InterPro" id="IPR005026">
    <property type="entry name" value="SAPAP"/>
</dbReference>
<dbReference type="GO" id="GO:0023052">
    <property type="term" value="P:signaling"/>
    <property type="evidence" value="ECO:0007669"/>
    <property type="project" value="InterPro"/>
</dbReference>
<sequence>VKSGSGANSNLNSTTELPDAVDVGNQSIAVTPRQSLSTSLTYVSPFVTLGRVVRKNRAAGEYFRFQVNNETEKLKQKIEEWDKYRNKNDHIDSVYLDQIAVAIGQTNLLLTKKFQQFLALISQCEEGTSKPPVLPEDLEGFWSMVYMQVENCNDRFNKLVTLRENNWMEVDLLPPVVAKQTKSRKAGKNGATASAGIQKMIEEARIKMKENRITDKETSSSAPNHIHGMTLRQTPARLSLTNATPKSIIKSKIAGQRSTKSVAFAFAESPTPSLRKSKTKGTPKPKTILRRASTSGIPIEKGSNASEI</sequence>
<organism evidence="3 4">
    <name type="scientific">Pseudolycoriella hygida</name>
    <dbReference type="NCBI Taxonomy" id="35572"/>
    <lineage>
        <taxon>Eukaryota</taxon>
        <taxon>Metazoa</taxon>
        <taxon>Ecdysozoa</taxon>
        <taxon>Arthropoda</taxon>
        <taxon>Hexapoda</taxon>
        <taxon>Insecta</taxon>
        <taxon>Pterygota</taxon>
        <taxon>Neoptera</taxon>
        <taxon>Endopterygota</taxon>
        <taxon>Diptera</taxon>
        <taxon>Nematocera</taxon>
        <taxon>Sciaroidea</taxon>
        <taxon>Sciaridae</taxon>
        <taxon>Pseudolycoriella</taxon>
    </lineage>
</organism>
<dbReference type="GO" id="GO:0016301">
    <property type="term" value="F:kinase activity"/>
    <property type="evidence" value="ECO:0007669"/>
    <property type="project" value="UniProtKB-KW"/>
</dbReference>
<dbReference type="PANTHER" id="PTHR12353:SF1">
    <property type="entry name" value="DISKS LARGE-ASSOCIATED PROTEIN 5"/>
    <property type="match status" value="1"/>
</dbReference>
<protein>
    <submittedName>
        <fullName evidence="3">Guanylate kinase-associated protein mars</fullName>
    </submittedName>
</protein>
<feature type="region of interest" description="Disordered" evidence="2">
    <location>
        <begin position="267"/>
        <end position="308"/>
    </location>
</feature>
<feature type="compositionally biased region" description="Basic residues" evidence="2">
    <location>
        <begin position="275"/>
        <end position="289"/>
    </location>
</feature>
<dbReference type="Proteomes" id="UP001151699">
    <property type="component" value="Unassembled WGS sequence"/>
</dbReference>
<dbReference type="GO" id="GO:0031616">
    <property type="term" value="C:spindle pole centrosome"/>
    <property type="evidence" value="ECO:0007669"/>
    <property type="project" value="TreeGrafter"/>
</dbReference>
<dbReference type="Pfam" id="PF03359">
    <property type="entry name" value="GKAP"/>
    <property type="match status" value="1"/>
</dbReference>
<dbReference type="AlphaFoldDB" id="A0A9Q0MJT0"/>
<dbReference type="GO" id="GO:0051382">
    <property type="term" value="P:kinetochore assembly"/>
    <property type="evidence" value="ECO:0007669"/>
    <property type="project" value="TreeGrafter"/>
</dbReference>
<evidence type="ECO:0000256" key="1">
    <source>
        <dbReference type="ARBA" id="ARBA00008839"/>
    </source>
</evidence>
<dbReference type="GO" id="GO:0005634">
    <property type="term" value="C:nucleus"/>
    <property type="evidence" value="ECO:0007669"/>
    <property type="project" value="TreeGrafter"/>
</dbReference>
<proteinExistence type="inferred from homology"/>
<accession>A0A9Q0MJT0</accession>
<keyword evidence="4" id="KW-1185">Reference proteome</keyword>
<comment type="similarity">
    <text evidence="1">Belongs to the SAPAP family.</text>
</comment>
<dbReference type="GO" id="GO:0007052">
    <property type="term" value="P:mitotic spindle organization"/>
    <property type="evidence" value="ECO:0007669"/>
    <property type="project" value="TreeGrafter"/>
</dbReference>
<comment type="caution">
    <text evidence="3">The sequence shown here is derived from an EMBL/GenBank/DDBJ whole genome shotgun (WGS) entry which is preliminary data.</text>
</comment>
<evidence type="ECO:0000313" key="4">
    <source>
        <dbReference type="Proteomes" id="UP001151699"/>
    </source>
</evidence>
<dbReference type="GO" id="GO:0008017">
    <property type="term" value="F:microtubule binding"/>
    <property type="evidence" value="ECO:0007669"/>
    <property type="project" value="TreeGrafter"/>
</dbReference>
<name>A0A9Q0MJT0_9DIPT</name>
<dbReference type="PANTHER" id="PTHR12353">
    <property type="entry name" value="DISKS LARGE-ASSOCIATED PROTEIN DAP SAP90/PSD-95-ASSOCIATED PROTEIN"/>
    <property type="match status" value="1"/>
</dbReference>
<dbReference type="GO" id="GO:0051642">
    <property type="term" value="P:centrosome localization"/>
    <property type="evidence" value="ECO:0007669"/>
    <property type="project" value="TreeGrafter"/>
</dbReference>
<dbReference type="GO" id="GO:0007059">
    <property type="term" value="P:chromosome segregation"/>
    <property type="evidence" value="ECO:0007669"/>
    <property type="project" value="TreeGrafter"/>
</dbReference>
<dbReference type="OrthoDB" id="10023951at2759"/>